<dbReference type="PRINTS" id="PR00778">
    <property type="entry name" value="HTHARSR"/>
</dbReference>
<accession>A0ABP5CM71</accession>
<dbReference type="InterPro" id="IPR001845">
    <property type="entry name" value="HTH_ArsR_DNA-bd_dom"/>
</dbReference>
<comment type="caution">
    <text evidence="3">The sequence shown here is derived from an EMBL/GenBank/DDBJ whole genome shotgun (WGS) entry which is preliminary data.</text>
</comment>
<dbReference type="PANTHER" id="PTHR39168">
    <property type="entry name" value="TRANSCRIPTIONAL REGULATOR-RELATED"/>
    <property type="match status" value="1"/>
</dbReference>
<dbReference type="PROSITE" id="PS50987">
    <property type="entry name" value="HTH_ARSR_2"/>
    <property type="match status" value="1"/>
</dbReference>
<dbReference type="Pfam" id="PF12840">
    <property type="entry name" value="HTH_20"/>
    <property type="match status" value="1"/>
</dbReference>
<dbReference type="SMART" id="SM00418">
    <property type="entry name" value="HTH_ARSR"/>
    <property type="match status" value="1"/>
</dbReference>
<gene>
    <name evidence="3" type="ORF">GCM10009838_24620</name>
</gene>
<reference evidence="4" key="1">
    <citation type="journal article" date="2019" name="Int. J. Syst. Evol. Microbiol.">
        <title>The Global Catalogue of Microorganisms (GCM) 10K type strain sequencing project: providing services to taxonomists for standard genome sequencing and annotation.</title>
        <authorList>
            <consortium name="The Broad Institute Genomics Platform"/>
            <consortium name="The Broad Institute Genome Sequencing Center for Infectious Disease"/>
            <person name="Wu L."/>
            <person name="Ma J."/>
        </authorList>
    </citation>
    <scope>NUCLEOTIDE SEQUENCE [LARGE SCALE GENOMIC DNA]</scope>
    <source>
        <strain evidence="4">JCM 16013</strain>
    </source>
</reference>
<dbReference type="RefSeq" id="WP_344657098.1">
    <property type="nucleotide sequence ID" value="NZ_BAAAQM010000011.1"/>
</dbReference>
<dbReference type="InterPro" id="IPR052543">
    <property type="entry name" value="HTH_Metal-responsive_Reg"/>
</dbReference>
<dbReference type="CDD" id="cd00090">
    <property type="entry name" value="HTH_ARSR"/>
    <property type="match status" value="1"/>
</dbReference>
<dbReference type="InterPro" id="IPR011991">
    <property type="entry name" value="ArsR-like_HTH"/>
</dbReference>
<dbReference type="InterPro" id="IPR036388">
    <property type="entry name" value="WH-like_DNA-bd_sf"/>
</dbReference>
<dbReference type="InterPro" id="IPR036390">
    <property type="entry name" value="WH_DNA-bd_sf"/>
</dbReference>
<dbReference type="PANTHER" id="PTHR39168:SF1">
    <property type="entry name" value="TRANSCRIPTIONAL REGULATORY PROTEIN"/>
    <property type="match status" value="1"/>
</dbReference>
<organism evidence="3 4">
    <name type="scientific">Catenulispora subtropica</name>
    <dbReference type="NCBI Taxonomy" id="450798"/>
    <lineage>
        <taxon>Bacteria</taxon>
        <taxon>Bacillati</taxon>
        <taxon>Actinomycetota</taxon>
        <taxon>Actinomycetes</taxon>
        <taxon>Catenulisporales</taxon>
        <taxon>Catenulisporaceae</taxon>
        <taxon>Catenulispora</taxon>
    </lineage>
</organism>
<protein>
    <submittedName>
        <fullName evidence="3">Winged helix-turn-helix domain-containing protein</fullName>
    </submittedName>
</protein>
<name>A0ABP5CM71_9ACTN</name>
<dbReference type="EMBL" id="BAAAQM010000011">
    <property type="protein sequence ID" value="GAA1966034.1"/>
    <property type="molecule type" value="Genomic_DNA"/>
</dbReference>
<evidence type="ECO:0000256" key="1">
    <source>
        <dbReference type="SAM" id="MobiDB-lite"/>
    </source>
</evidence>
<feature type="region of interest" description="Disordered" evidence="1">
    <location>
        <begin position="1"/>
        <end position="21"/>
    </location>
</feature>
<evidence type="ECO:0000313" key="4">
    <source>
        <dbReference type="Proteomes" id="UP001499854"/>
    </source>
</evidence>
<keyword evidence="4" id="KW-1185">Reference proteome</keyword>
<dbReference type="SUPFAM" id="SSF46785">
    <property type="entry name" value="Winged helix' DNA-binding domain"/>
    <property type="match status" value="1"/>
</dbReference>
<proteinExistence type="predicted"/>
<feature type="compositionally biased region" description="Basic and acidic residues" evidence="1">
    <location>
        <begin position="1"/>
        <end position="14"/>
    </location>
</feature>
<sequence length="245" mass="26544">MDDERAGRNPRRDPGPATGQDVGVDLAAVARLLADGTRAAICLALLDGRAWTATELARYTAVTQPTATSHLNQLVNGGLLVEERHGRHRYLRIADHRVMELIESLAELAPHHPVRPRSLTVATRQQALRDARLCYDHLAGTLSVKITDAMVTRGLLDWEPEPKLTDAGTDRLAAVGITLSPSRRPLVRSCLDWTERRPHLAGVLGAALCAHALGAGWVTRIGSTRALAVTPAGRRALHEHLGLPE</sequence>
<feature type="domain" description="HTH arsR-type" evidence="2">
    <location>
        <begin position="18"/>
        <end position="113"/>
    </location>
</feature>
<dbReference type="Gene3D" id="1.10.10.10">
    <property type="entry name" value="Winged helix-like DNA-binding domain superfamily/Winged helix DNA-binding domain"/>
    <property type="match status" value="1"/>
</dbReference>
<evidence type="ECO:0000313" key="3">
    <source>
        <dbReference type="EMBL" id="GAA1966034.1"/>
    </source>
</evidence>
<dbReference type="Proteomes" id="UP001499854">
    <property type="component" value="Unassembled WGS sequence"/>
</dbReference>
<evidence type="ECO:0000259" key="2">
    <source>
        <dbReference type="PROSITE" id="PS50987"/>
    </source>
</evidence>